<dbReference type="GO" id="GO:0003777">
    <property type="term" value="F:microtubule motor activity"/>
    <property type="evidence" value="ECO:0007669"/>
    <property type="project" value="InterPro"/>
</dbReference>
<keyword evidence="3 4" id="KW-0505">Motor protein</keyword>
<evidence type="ECO:0000256" key="5">
    <source>
        <dbReference type="SAM" id="MobiDB-lite"/>
    </source>
</evidence>
<accession>A0A068RM83</accession>
<dbReference type="AlphaFoldDB" id="A0A068RM83"/>
<dbReference type="Pfam" id="PF00225">
    <property type="entry name" value="Kinesin"/>
    <property type="match status" value="1"/>
</dbReference>
<evidence type="ECO:0000256" key="2">
    <source>
        <dbReference type="ARBA" id="ARBA00023054"/>
    </source>
</evidence>
<feature type="compositionally biased region" description="Low complexity" evidence="5">
    <location>
        <begin position="43"/>
        <end position="72"/>
    </location>
</feature>
<evidence type="ECO:0000313" key="8">
    <source>
        <dbReference type="Proteomes" id="UP000027586"/>
    </source>
</evidence>
<evidence type="ECO:0000256" key="3">
    <source>
        <dbReference type="ARBA" id="ARBA00023175"/>
    </source>
</evidence>
<feature type="compositionally biased region" description="Low complexity" evidence="5">
    <location>
        <begin position="26"/>
        <end position="35"/>
    </location>
</feature>
<name>A0A068RM83_9FUNG</name>
<dbReference type="InterPro" id="IPR036961">
    <property type="entry name" value="Kinesin_motor_dom_sf"/>
</dbReference>
<evidence type="ECO:0000259" key="6">
    <source>
        <dbReference type="PROSITE" id="PS50067"/>
    </source>
</evidence>
<reference evidence="7" key="1">
    <citation type="submission" date="2013-08" db="EMBL/GenBank/DDBJ databases">
        <title>Gene expansion shapes genome architecture in the human pathogen Lichtheimia corymbifera: an evolutionary genomics analysis in the ancient terrestrial Mucorales (Mucoromycotina).</title>
        <authorList>
            <person name="Schwartze V.U."/>
            <person name="Winter S."/>
            <person name="Shelest E."/>
            <person name="Marcet-Houben M."/>
            <person name="Horn F."/>
            <person name="Wehner S."/>
            <person name="Hoffmann K."/>
            <person name="Riege K."/>
            <person name="Sammeth M."/>
            <person name="Nowrousian M."/>
            <person name="Valiante V."/>
            <person name="Linde J."/>
            <person name="Jacobsen I.D."/>
            <person name="Marz M."/>
            <person name="Brakhage A.A."/>
            <person name="Gabaldon T."/>
            <person name="Bocker S."/>
            <person name="Voigt K."/>
        </authorList>
    </citation>
    <scope>NUCLEOTIDE SEQUENCE [LARGE SCALE GENOMIC DNA]</scope>
    <source>
        <strain evidence="7">FSU 9682</strain>
    </source>
</reference>
<keyword evidence="4" id="KW-0067">ATP-binding</keyword>
<comment type="similarity">
    <text evidence="4">Belongs to the TRAFAC class myosin-kinesin ATPase superfamily. Kinesin family.</text>
</comment>
<organism evidence="7 8">
    <name type="scientific">Lichtheimia corymbifera JMRC:FSU:9682</name>
    <dbReference type="NCBI Taxonomy" id="1263082"/>
    <lineage>
        <taxon>Eukaryota</taxon>
        <taxon>Fungi</taxon>
        <taxon>Fungi incertae sedis</taxon>
        <taxon>Mucoromycota</taxon>
        <taxon>Mucoromycotina</taxon>
        <taxon>Mucoromycetes</taxon>
        <taxon>Mucorales</taxon>
        <taxon>Lichtheimiaceae</taxon>
        <taxon>Lichtheimia</taxon>
    </lineage>
</organism>
<keyword evidence="4" id="KW-0547">Nucleotide-binding</keyword>
<keyword evidence="2" id="KW-0175">Coiled coil</keyword>
<feature type="domain" description="Kinesin motor" evidence="6">
    <location>
        <begin position="79"/>
        <end position="182"/>
    </location>
</feature>
<feature type="region of interest" description="Disordered" evidence="5">
    <location>
        <begin position="26"/>
        <end position="72"/>
    </location>
</feature>
<dbReference type="InterPro" id="IPR027640">
    <property type="entry name" value="Kinesin-like_fam"/>
</dbReference>
<feature type="binding site" evidence="4">
    <location>
        <begin position="162"/>
        <end position="169"/>
    </location>
    <ligand>
        <name>ATP</name>
        <dbReference type="ChEBI" id="CHEBI:30616"/>
    </ligand>
</feature>
<dbReference type="GO" id="GO:0005874">
    <property type="term" value="C:microtubule"/>
    <property type="evidence" value="ECO:0007669"/>
    <property type="project" value="UniProtKB-KW"/>
</dbReference>
<proteinExistence type="inferred from homology"/>
<dbReference type="GO" id="GO:0007018">
    <property type="term" value="P:microtubule-based movement"/>
    <property type="evidence" value="ECO:0007669"/>
    <property type="project" value="InterPro"/>
</dbReference>
<evidence type="ECO:0000256" key="4">
    <source>
        <dbReference type="PROSITE-ProRule" id="PRU00283"/>
    </source>
</evidence>
<evidence type="ECO:0000313" key="7">
    <source>
        <dbReference type="EMBL" id="CDH50031.1"/>
    </source>
</evidence>
<dbReference type="GO" id="GO:0008017">
    <property type="term" value="F:microtubule binding"/>
    <property type="evidence" value="ECO:0007669"/>
    <property type="project" value="InterPro"/>
</dbReference>
<gene>
    <name evidence="7" type="ORF">LCOR_01753.1</name>
</gene>
<dbReference type="PROSITE" id="PS50067">
    <property type="entry name" value="KINESIN_MOTOR_2"/>
    <property type="match status" value="1"/>
</dbReference>
<comment type="caution">
    <text evidence="7">The sequence shown here is derived from an EMBL/GenBank/DDBJ whole genome shotgun (WGS) entry which is preliminary data.</text>
</comment>
<dbReference type="EMBL" id="CBTN010000005">
    <property type="protein sequence ID" value="CDH50031.1"/>
    <property type="molecule type" value="Genomic_DNA"/>
</dbReference>
<dbReference type="PANTHER" id="PTHR47968:SF36">
    <property type="entry name" value="KINESIN HEAVY CHAIN ISOFORM X1"/>
    <property type="match status" value="1"/>
</dbReference>
<dbReference type="PANTHER" id="PTHR47968">
    <property type="entry name" value="CENTROMERE PROTEIN E"/>
    <property type="match status" value="1"/>
</dbReference>
<keyword evidence="8" id="KW-1185">Reference proteome</keyword>
<protein>
    <recommendedName>
        <fullName evidence="6">Kinesin motor domain-containing protein</fullName>
    </recommendedName>
</protein>
<dbReference type="InterPro" id="IPR001752">
    <property type="entry name" value="Kinesin_motor_dom"/>
</dbReference>
<dbReference type="Gene3D" id="3.40.850.10">
    <property type="entry name" value="Kinesin motor domain"/>
    <property type="match status" value="1"/>
</dbReference>
<keyword evidence="1" id="KW-0493">Microtubule</keyword>
<dbReference type="SUPFAM" id="SSF52540">
    <property type="entry name" value="P-loop containing nucleoside triphosphate hydrolases"/>
    <property type="match status" value="1"/>
</dbReference>
<dbReference type="InterPro" id="IPR027417">
    <property type="entry name" value="P-loop_NTPase"/>
</dbReference>
<dbReference type="OrthoDB" id="3176171at2759"/>
<dbReference type="STRING" id="1263082.A0A068RM83"/>
<sequence>MMMRPKSLHLPSAPQPTYSTSILQLHNHQQQQNVPVSPPSTPLVPNSPESLSSPPLYPSPTSSTVRPTSSTSTTAIKENVQVMVRLRPPSTKEREADEKPCWLVGPENGMIRTYDDSRRNPGIYQYDAVVSGSDNQSVYDTGIGDLVKSTMAGYNGTVFAYGQTASGKTYTMVRNSNPRFLF</sequence>
<dbReference type="Proteomes" id="UP000027586">
    <property type="component" value="Unassembled WGS sequence"/>
</dbReference>
<dbReference type="GO" id="GO:0005524">
    <property type="term" value="F:ATP binding"/>
    <property type="evidence" value="ECO:0007669"/>
    <property type="project" value="UniProtKB-UniRule"/>
</dbReference>
<dbReference type="VEuPathDB" id="FungiDB:LCOR_01753.1"/>
<evidence type="ECO:0000256" key="1">
    <source>
        <dbReference type="ARBA" id="ARBA00022701"/>
    </source>
</evidence>